<evidence type="ECO:0000256" key="13">
    <source>
        <dbReference type="ARBA" id="ARBA00061452"/>
    </source>
</evidence>
<dbReference type="InterPro" id="IPR009008">
    <property type="entry name" value="Val/Leu/Ile-tRNA-synth_edit"/>
</dbReference>
<dbReference type="Pfam" id="PF00133">
    <property type="entry name" value="tRNA-synt_1"/>
    <property type="match status" value="1"/>
</dbReference>
<evidence type="ECO:0000259" key="15">
    <source>
        <dbReference type="Pfam" id="PF08264"/>
    </source>
</evidence>
<dbReference type="EC" id="6.1.1.9" evidence="2"/>
<dbReference type="GO" id="GO:0005829">
    <property type="term" value="C:cytosol"/>
    <property type="evidence" value="ECO:0007669"/>
    <property type="project" value="TreeGrafter"/>
</dbReference>
<dbReference type="PANTHER" id="PTHR11946">
    <property type="entry name" value="VALYL-TRNA SYNTHETASES"/>
    <property type="match status" value="1"/>
</dbReference>
<evidence type="ECO:0000256" key="7">
    <source>
        <dbReference type="ARBA" id="ARBA00022917"/>
    </source>
</evidence>
<dbReference type="PANTHER" id="PTHR11946:SF93">
    <property type="entry name" value="VALINE--TRNA LIGASE, CHLOROPLASTIC_MITOCHONDRIAL 2"/>
    <property type="match status" value="1"/>
</dbReference>
<dbReference type="Proteomes" id="UP000266622">
    <property type="component" value="Unassembled WGS sequence"/>
</dbReference>
<evidence type="ECO:0000256" key="4">
    <source>
        <dbReference type="ARBA" id="ARBA00022598"/>
    </source>
</evidence>
<name>A0A397WML3_9ARCH</name>
<keyword evidence="6" id="KW-0067">ATP-binding</keyword>
<dbReference type="InterPro" id="IPR002300">
    <property type="entry name" value="aa-tRNA-synth_Ia"/>
</dbReference>
<dbReference type="Gene3D" id="3.90.740.10">
    <property type="entry name" value="Valyl/Leucyl/Isoleucyl-tRNA synthetase, editing domain"/>
    <property type="match status" value="1"/>
</dbReference>
<evidence type="ECO:0000313" key="17">
    <source>
        <dbReference type="Proteomes" id="UP000266622"/>
    </source>
</evidence>
<dbReference type="SUPFAM" id="SSF50677">
    <property type="entry name" value="ValRS/IleRS/LeuRS editing domain"/>
    <property type="match status" value="1"/>
</dbReference>
<accession>A0A397WML3</accession>
<protein>
    <recommendedName>
        <fullName evidence="9">Valine--tRNA ligase</fullName>
        <ecNumber evidence="2">6.1.1.9</ecNumber>
    </recommendedName>
    <alternativeName>
        <fullName evidence="10">Valyl-tRNA synthetase</fullName>
    </alternativeName>
</protein>
<keyword evidence="4" id="KW-0436">Ligase</keyword>
<keyword evidence="7" id="KW-0648">Protein biosynthesis</keyword>
<dbReference type="GO" id="GO:0002161">
    <property type="term" value="F:aminoacyl-tRNA deacylase activity"/>
    <property type="evidence" value="ECO:0007669"/>
    <property type="project" value="InterPro"/>
</dbReference>
<keyword evidence="3" id="KW-0963">Cytoplasm</keyword>
<keyword evidence="8" id="KW-0030">Aminoacyl-tRNA synthetase</keyword>
<evidence type="ECO:0000256" key="11">
    <source>
        <dbReference type="ARBA" id="ARBA00047552"/>
    </source>
</evidence>
<dbReference type="SUPFAM" id="SSF52374">
    <property type="entry name" value="Nucleotidylyl transferase"/>
    <property type="match status" value="1"/>
</dbReference>
<keyword evidence="5" id="KW-0547">Nucleotide-binding</keyword>
<dbReference type="GO" id="GO:0006438">
    <property type="term" value="P:valyl-tRNA aminoacylation"/>
    <property type="evidence" value="ECO:0007669"/>
    <property type="project" value="InterPro"/>
</dbReference>
<feature type="domain" description="Aminoacyl-tRNA synthetase class Ia" evidence="14">
    <location>
        <begin position="31"/>
        <end position="601"/>
    </location>
</feature>
<evidence type="ECO:0000313" key="16">
    <source>
        <dbReference type="EMBL" id="RIB35141.1"/>
    </source>
</evidence>
<dbReference type="AlphaFoldDB" id="A0A397WML3"/>
<dbReference type="FunFam" id="3.40.50.620:FF:000192">
    <property type="entry name" value="Valine--tRNA ligase"/>
    <property type="match status" value="1"/>
</dbReference>
<evidence type="ECO:0000256" key="5">
    <source>
        <dbReference type="ARBA" id="ARBA00022741"/>
    </source>
</evidence>
<evidence type="ECO:0000256" key="2">
    <source>
        <dbReference type="ARBA" id="ARBA00013169"/>
    </source>
</evidence>
<evidence type="ECO:0000256" key="12">
    <source>
        <dbReference type="ARBA" id="ARBA00055630"/>
    </source>
</evidence>
<sequence>MDKRPDYKFIEKEIRDLWFNKRKDLFRFDISKEPRYIIDTPPPFTSGEAHMGHALGFVWMDFIARFKRLEGYNVYFPLGFDCHGLPTERKVENKLEIKREDRVRFLEACKEWTLKGIESMYNTFLRLGCSFDLYKVYRTMDKKYEALVQYTLIKMFNEGLIYRGKKPVMWCPKCRTAISMQEAGYIEKEGVLAYIKLKFGDKFVLIATTRPEMISSCVGVLIANNEYVETEDGLIVSKVFAEKNNLKIKRIIKPEELNGKEVEIPLINRRVKIYVDEDVDYNFGTGIVWVCTYGDFTDVKWKERYNLPEIICISDEGRIINSLEELNGLTVEEARRKVLDLLKDYLYRVEKIKHNVLSHTERQDCLSTLELIPKEQFFIKTLELKKKLIEWQKDIKFYPEEMRNRLISWIESMDQDWNISRSKLIWGLAFPFFKKDGKIYPIEIEDLPFDPRRDKDKIEKYRKKYGNVEFFEDEVVDVWVESSITPIAIIYYALTEGLEDVKDIEPYFEEAVKYLPVDLRQQGYEIIRTWLYDTLVRVKLLTGKLPWKEALINGMVLAEDGRKMSKSLGNAVDPNEVMDKYSPDALRYWALMASHGDDYRFTWKDVETGQAFMIKLWNIARYIYLNCSEVKIKDKPKELEKEDIEILNNLKEVVNKSFELTKEYRFQDYLKLWRKFVWEDFANGYLEKVKERVRNKDIKALWTLKYILRVIISFLHPAFPYITEKIYREIFRDEEKKESIIETSFREVISQLIL</sequence>
<dbReference type="InterPro" id="IPR013155">
    <property type="entry name" value="M/V/L/I-tRNA-synth_anticd-bd"/>
</dbReference>
<gene>
    <name evidence="16" type="ORF">BXU00_02995</name>
</gene>
<dbReference type="Pfam" id="PF08264">
    <property type="entry name" value="Anticodon_1"/>
    <property type="match status" value="1"/>
</dbReference>
<comment type="caution">
    <text evidence="16">The sequence shown here is derived from an EMBL/GenBank/DDBJ whole genome shotgun (WGS) entry which is preliminary data.</text>
</comment>
<comment type="catalytic activity">
    <reaction evidence="11">
        <text>tRNA(Val) + L-valine + ATP = L-valyl-tRNA(Val) + AMP + diphosphate</text>
        <dbReference type="Rhea" id="RHEA:10704"/>
        <dbReference type="Rhea" id="RHEA-COMP:9672"/>
        <dbReference type="Rhea" id="RHEA-COMP:9708"/>
        <dbReference type="ChEBI" id="CHEBI:30616"/>
        <dbReference type="ChEBI" id="CHEBI:33019"/>
        <dbReference type="ChEBI" id="CHEBI:57762"/>
        <dbReference type="ChEBI" id="CHEBI:78442"/>
        <dbReference type="ChEBI" id="CHEBI:78537"/>
        <dbReference type="ChEBI" id="CHEBI:456215"/>
        <dbReference type="EC" id="6.1.1.9"/>
    </reaction>
</comment>
<feature type="domain" description="Methionyl/Valyl/Leucyl/Isoleucyl-tRNA synthetase anticodon-binding" evidence="15">
    <location>
        <begin position="644"/>
        <end position="747"/>
    </location>
</feature>
<reference evidence="16 17" key="1">
    <citation type="journal article" date="2018" name="Syst. Appl. Microbiol.">
        <title>A new symbiotic nanoarchaeote (Candidatus Nanoclepta minutus) and its host (Zestosphaera tikiterensis gen. nov., sp. nov.) from a New Zealand hot spring.</title>
        <authorList>
            <person name="St John E."/>
            <person name="Liu Y."/>
            <person name="Podar M."/>
            <person name="Stott M.B."/>
            <person name="Meneghin J."/>
            <person name="Chen Z."/>
            <person name="Lagutin K."/>
            <person name="Mitchell K."/>
            <person name="Reysenbach A.L."/>
        </authorList>
    </citation>
    <scope>NUCLEOTIDE SEQUENCE [LARGE SCALE GENOMIC DNA]</scope>
    <source>
        <strain evidence="16">NZ3</strain>
    </source>
</reference>
<evidence type="ECO:0000256" key="6">
    <source>
        <dbReference type="ARBA" id="ARBA00022840"/>
    </source>
</evidence>
<dbReference type="EMBL" id="MWMI01000005">
    <property type="protein sequence ID" value="RIB35141.1"/>
    <property type="molecule type" value="Genomic_DNA"/>
</dbReference>
<comment type="subcellular location">
    <subcellularLocation>
        <location evidence="1">Cytoplasm</location>
    </subcellularLocation>
</comment>
<evidence type="ECO:0000256" key="9">
    <source>
        <dbReference type="ARBA" id="ARBA00024407"/>
    </source>
</evidence>
<dbReference type="SUPFAM" id="SSF47323">
    <property type="entry name" value="Anticodon-binding domain of a subclass of class I aminoacyl-tRNA synthetases"/>
    <property type="match status" value="1"/>
</dbReference>
<dbReference type="InterPro" id="IPR014729">
    <property type="entry name" value="Rossmann-like_a/b/a_fold"/>
</dbReference>
<dbReference type="GO" id="GO:0004832">
    <property type="term" value="F:valine-tRNA ligase activity"/>
    <property type="evidence" value="ECO:0007669"/>
    <property type="project" value="UniProtKB-EC"/>
</dbReference>
<evidence type="ECO:0000256" key="1">
    <source>
        <dbReference type="ARBA" id="ARBA00004496"/>
    </source>
</evidence>
<evidence type="ECO:0000256" key="8">
    <source>
        <dbReference type="ARBA" id="ARBA00023146"/>
    </source>
</evidence>
<dbReference type="InterPro" id="IPR002303">
    <property type="entry name" value="Valyl-tRNA_ligase"/>
</dbReference>
<dbReference type="GO" id="GO:0005524">
    <property type="term" value="F:ATP binding"/>
    <property type="evidence" value="ECO:0007669"/>
    <property type="project" value="UniProtKB-KW"/>
</dbReference>
<comment type="function">
    <text evidence="12">Catalyzes the attachment of valine to tRNA(Val). As ValRS can inadvertently accommodate and process structurally similar amino acids such as threonine, to avoid such errors, it has a 'posttransfer' editing activity that hydrolyzes mischarged Thr-tRNA(Val) in a tRNA-dependent manner.</text>
</comment>
<evidence type="ECO:0000259" key="14">
    <source>
        <dbReference type="Pfam" id="PF00133"/>
    </source>
</evidence>
<organism evidence="16 17">
    <name type="scientific">Candidatus Nanoclepta minutus</name>
    <dbReference type="NCBI Taxonomy" id="1940235"/>
    <lineage>
        <taxon>Archaea</taxon>
        <taxon>Nanobdellota</taxon>
        <taxon>Candidatus Nanoclepta</taxon>
    </lineage>
</organism>
<proteinExistence type="inferred from homology"/>
<dbReference type="Gene3D" id="1.10.730.10">
    <property type="entry name" value="Isoleucyl-tRNA Synthetase, Domain 1"/>
    <property type="match status" value="1"/>
</dbReference>
<dbReference type="Gene3D" id="3.40.50.620">
    <property type="entry name" value="HUPs"/>
    <property type="match status" value="2"/>
</dbReference>
<evidence type="ECO:0000256" key="3">
    <source>
        <dbReference type="ARBA" id="ARBA00022490"/>
    </source>
</evidence>
<evidence type="ECO:0000256" key="10">
    <source>
        <dbReference type="ARBA" id="ARBA00029936"/>
    </source>
</evidence>
<comment type="similarity">
    <text evidence="13">Belongs to the class-I aminoacyl-tRNA synthetase family. ValS type 2 subfamily.</text>
</comment>
<dbReference type="InterPro" id="IPR009080">
    <property type="entry name" value="tRNAsynth_Ia_anticodon-bd"/>
</dbReference>